<dbReference type="Proteomes" id="UP000019377">
    <property type="component" value="Unassembled WGS sequence"/>
</dbReference>
<evidence type="ECO:0000256" key="2">
    <source>
        <dbReference type="ARBA" id="ARBA00022723"/>
    </source>
</evidence>
<evidence type="ECO:0000256" key="1">
    <source>
        <dbReference type="ARBA" id="ARBA00010211"/>
    </source>
</evidence>
<reference evidence="5" key="1">
    <citation type="journal article" date="2013" name="Genome Announc.">
        <title>Draft genome sequence of Pseudozyma brasiliensis sp. nov. strain GHG001, a high producer of endo-1,4-xylanase isolated from an insect pest of sugarcane.</title>
        <authorList>
            <person name="Oliveira J.V.D.C."/>
            <person name="dos Santos R.A.C."/>
            <person name="Borges T.A."/>
            <person name="Riano-Pachon D.M."/>
            <person name="Goldman G.H."/>
        </authorList>
    </citation>
    <scope>NUCLEOTIDE SEQUENCE [LARGE SCALE GENOMIC DNA]</scope>
    <source>
        <strain evidence="5">GHG001</strain>
    </source>
</reference>
<organism evidence="4 5">
    <name type="scientific">Kalmanozyma brasiliensis (strain GHG001)</name>
    <name type="common">Yeast</name>
    <name type="synonym">Pseudozyma brasiliensis</name>
    <dbReference type="NCBI Taxonomy" id="1365824"/>
    <lineage>
        <taxon>Eukaryota</taxon>
        <taxon>Fungi</taxon>
        <taxon>Dikarya</taxon>
        <taxon>Basidiomycota</taxon>
        <taxon>Ustilaginomycotina</taxon>
        <taxon>Ustilaginomycetes</taxon>
        <taxon>Ustilaginales</taxon>
        <taxon>Ustilaginaceae</taxon>
        <taxon>Kalmanozyma</taxon>
    </lineage>
</organism>
<feature type="domain" description="Fumarylacetoacetase-like C-terminal" evidence="3">
    <location>
        <begin position="52"/>
        <end position="258"/>
    </location>
</feature>
<comment type="similarity">
    <text evidence="1">Belongs to the FAH family.</text>
</comment>
<protein>
    <recommendedName>
        <fullName evidence="3">Fumarylacetoacetase-like C-terminal domain-containing protein</fullName>
    </recommendedName>
</protein>
<dbReference type="SUPFAM" id="SSF56529">
    <property type="entry name" value="FAH"/>
    <property type="match status" value="1"/>
</dbReference>
<dbReference type="InterPro" id="IPR036663">
    <property type="entry name" value="Fumarylacetoacetase_C_sf"/>
</dbReference>
<dbReference type="STRING" id="1365824.V5E8U7"/>
<accession>V5E8U7</accession>
<dbReference type="Pfam" id="PF01557">
    <property type="entry name" value="FAA_hydrolase"/>
    <property type="match status" value="1"/>
</dbReference>
<name>V5E8U7_KALBG</name>
<dbReference type="GO" id="GO:0046872">
    <property type="term" value="F:metal ion binding"/>
    <property type="evidence" value="ECO:0007669"/>
    <property type="project" value="UniProtKB-KW"/>
</dbReference>
<dbReference type="OrthoDB" id="411064at2759"/>
<evidence type="ECO:0000259" key="3">
    <source>
        <dbReference type="Pfam" id="PF01557"/>
    </source>
</evidence>
<proteinExistence type="inferred from homology"/>
<keyword evidence="5" id="KW-1185">Reference proteome</keyword>
<keyword evidence="2" id="KW-0479">Metal-binding</keyword>
<sequence length="262" mass="29126">MMKDYWTWDLAELDWCDEDPDKDDEGLAISELLPIFLEELMCGQPVFMPDRVYCVGVNYRSFAAAAGLEIPEKPTAILRPTTAIDYHGEDIIVPEDFATEDVDYEAHLAVVIRHDCKNVSPEDAMDQVFGILAATHVVLRSSPGESFDGCCTLGPVIVNANALQDEDWGNIQIEGELNGEIVQRGFVRDMAFSIPQLISTLSRRSTLKAGTIILTGQVVSDATPAGTGWYREPRRMLKDGDKFRVWVSHGVGSLVNTIRFEE</sequence>
<dbReference type="PANTHER" id="PTHR11820:SF7">
    <property type="entry name" value="ACYLPYRUVASE FAHD1, MITOCHONDRIAL"/>
    <property type="match status" value="1"/>
</dbReference>
<dbReference type="AlphaFoldDB" id="V5E8U7"/>
<dbReference type="GO" id="GO:0018773">
    <property type="term" value="F:acetylpyruvate hydrolase activity"/>
    <property type="evidence" value="ECO:0007669"/>
    <property type="project" value="TreeGrafter"/>
</dbReference>
<dbReference type="OMA" id="AFGPWMT"/>
<gene>
    <name evidence="4" type="ORF">PSEUBRA_SCAF25g00985</name>
</gene>
<dbReference type="Gene3D" id="3.90.850.10">
    <property type="entry name" value="Fumarylacetoacetase-like, C-terminal domain"/>
    <property type="match status" value="1"/>
</dbReference>
<dbReference type="PANTHER" id="PTHR11820">
    <property type="entry name" value="ACYLPYRUVASE"/>
    <property type="match status" value="1"/>
</dbReference>
<dbReference type="EMBL" id="KI545868">
    <property type="protein sequence ID" value="EST06756.1"/>
    <property type="molecule type" value="Genomic_DNA"/>
</dbReference>
<evidence type="ECO:0000313" key="5">
    <source>
        <dbReference type="Proteomes" id="UP000019377"/>
    </source>
</evidence>
<dbReference type="InterPro" id="IPR011234">
    <property type="entry name" value="Fumarylacetoacetase-like_C"/>
</dbReference>
<dbReference type="HOGENOM" id="CLU_028458_2_0_1"/>
<dbReference type="eggNOG" id="KOG1535">
    <property type="taxonomic scope" value="Eukaryota"/>
</dbReference>
<evidence type="ECO:0000313" key="4">
    <source>
        <dbReference type="EMBL" id="EST06756.1"/>
    </source>
</evidence>